<accession>A0A558JEL1</accession>
<sequence length="137" mass="15418">MKITDRLVPRDRYHVADIDPVKSGVVEQPSQQDDTFTRAVSEARQRGSNRPAWTERLEALARPEAIDPASYANLRSIDLLQHVADNVLPSLDADDDIMALAKEVIGEEIDWRQAWEGRMREASALPLDNITDQESVP</sequence>
<name>A0A558JEL1_9GAMM</name>
<dbReference type="AlphaFoldDB" id="A0A558JEL1"/>
<dbReference type="Proteomes" id="UP000317288">
    <property type="component" value="Unassembled WGS sequence"/>
</dbReference>
<reference evidence="1 2" key="1">
    <citation type="submission" date="2019-07" db="EMBL/GenBank/DDBJ databases">
        <title>Diversity of Bacteria from Kongsfjorden, Arctic.</title>
        <authorList>
            <person name="Yu Y."/>
        </authorList>
    </citation>
    <scope>NUCLEOTIDE SEQUENCE [LARGE SCALE GENOMIC DNA]</scope>
    <source>
        <strain evidence="1 2">SM1922</strain>
    </source>
</reference>
<gene>
    <name evidence="1" type="ORF">FQP89_02700</name>
</gene>
<proteinExistence type="predicted"/>
<evidence type="ECO:0000313" key="2">
    <source>
        <dbReference type="Proteomes" id="UP000317288"/>
    </source>
</evidence>
<evidence type="ECO:0000313" key="1">
    <source>
        <dbReference type="EMBL" id="TVU92058.1"/>
    </source>
</evidence>
<protein>
    <submittedName>
        <fullName evidence="1">Uncharacterized protein</fullName>
    </submittedName>
</protein>
<dbReference type="RefSeq" id="WP_144809829.1">
    <property type="nucleotide sequence ID" value="NZ_VNFE01000001.1"/>
</dbReference>
<dbReference type="EMBL" id="VNFE01000001">
    <property type="protein sequence ID" value="TVU92058.1"/>
    <property type="molecule type" value="Genomic_DNA"/>
</dbReference>
<organism evidence="1 2">
    <name type="scientific">Vreelandella titanicae</name>
    <dbReference type="NCBI Taxonomy" id="664683"/>
    <lineage>
        <taxon>Bacteria</taxon>
        <taxon>Pseudomonadati</taxon>
        <taxon>Pseudomonadota</taxon>
        <taxon>Gammaproteobacteria</taxon>
        <taxon>Oceanospirillales</taxon>
        <taxon>Halomonadaceae</taxon>
        <taxon>Vreelandella</taxon>
    </lineage>
</organism>
<comment type="caution">
    <text evidence="1">The sequence shown here is derived from an EMBL/GenBank/DDBJ whole genome shotgun (WGS) entry which is preliminary data.</text>
</comment>